<gene>
    <name evidence="2" type="ORF">MENT_LOCUS11316</name>
</gene>
<sequence>MNFLPPEVQLDIFKYLNFDQLLNIQRINIYYKNFINKYEDKLALMKTFKTLSIEKSLNTPKFVKPAPKLYDFQLCEELEKKWISGIEKSIPMFLGCDVKDVNQDIFLFEQGYEFTQGLYIQYPIIPKNIQEMKNARYLFEQLFNRVIKCFELHQYIFNPKMIELLFDETTNLPLQLHSQKSNLFIYKDYFHSCLLNFVLNHLTSNQLNIYFDDAVNVEDYLNALFTILTNGGDKFSKVCYRHPGLLQLYSLIIQHIEASKDISKILKEIKLYKVYGRLMLSDRAENIDINVENFTLKSTKYQLSNKYNPEMKFSVYIEEIYVINNQPISDIEIKRIN</sequence>
<organism evidence="2 3">
    <name type="scientific">Meloidogyne enterolobii</name>
    <name type="common">Root-knot nematode worm</name>
    <name type="synonym">Meloidogyne mayaguensis</name>
    <dbReference type="NCBI Taxonomy" id="390850"/>
    <lineage>
        <taxon>Eukaryota</taxon>
        <taxon>Metazoa</taxon>
        <taxon>Ecdysozoa</taxon>
        <taxon>Nematoda</taxon>
        <taxon>Chromadorea</taxon>
        <taxon>Rhabditida</taxon>
        <taxon>Tylenchina</taxon>
        <taxon>Tylenchomorpha</taxon>
        <taxon>Tylenchoidea</taxon>
        <taxon>Meloidogynidae</taxon>
        <taxon>Meloidogyninae</taxon>
        <taxon>Meloidogyne</taxon>
    </lineage>
</organism>
<protein>
    <recommendedName>
        <fullName evidence="1">F-box domain-containing protein</fullName>
    </recommendedName>
</protein>
<comment type="caution">
    <text evidence="2">The sequence shown here is derived from an EMBL/GenBank/DDBJ whole genome shotgun (WGS) entry which is preliminary data.</text>
</comment>
<dbReference type="EMBL" id="CAJEWN010000055">
    <property type="protein sequence ID" value="CAD2153978.1"/>
    <property type="molecule type" value="Genomic_DNA"/>
</dbReference>
<accession>A0A6V7UD66</accession>
<feature type="domain" description="F-box" evidence="1">
    <location>
        <begin position="1"/>
        <end position="51"/>
    </location>
</feature>
<proteinExistence type="predicted"/>
<dbReference type="AlphaFoldDB" id="A0A6V7UD66"/>
<dbReference type="InterPro" id="IPR001810">
    <property type="entry name" value="F-box_dom"/>
</dbReference>
<reference evidence="2 3" key="1">
    <citation type="submission" date="2020-08" db="EMBL/GenBank/DDBJ databases">
        <authorList>
            <person name="Koutsovoulos G."/>
            <person name="Danchin GJ E."/>
        </authorList>
    </citation>
    <scope>NUCLEOTIDE SEQUENCE [LARGE SCALE GENOMIC DNA]</scope>
</reference>
<name>A0A6V7UD66_MELEN</name>
<dbReference type="PROSITE" id="PS50181">
    <property type="entry name" value="FBOX"/>
    <property type="match status" value="1"/>
</dbReference>
<evidence type="ECO:0000259" key="1">
    <source>
        <dbReference type="PROSITE" id="PS50181"/>
    </source>
</evidence>
<evidence type="ECO:0000313" key="2">
    <source>
        <dbReference type="EMBL" id="CAD2153978.1"/>
    </source>
</evidence>
<evidence type="ECO:0000313" key="3">
    <source>
        <dbReference type="Proteomes" id="UP000580250"/>
    </source>
</evidence>
<dbReference type="Proteomes" id="UP000580250">
    <property type="component" value="Unassembled WGS sequence"/>
</dbReference>